<dbReference type="Pfam" id="PF09423">
    <property type="entry name" value="PhoD"/>
    <property type="match status" value="1"/>
</dbReference>
<evidence type="ECO:0000313" key="3">
    <source>
        <dbReference type="EMBL" id="GGP04163.1"/>
    </source>
</evidence>
<dbReference type="AlphaFoldDB" id="A0A918A469"/>
<gene>
    <name evidence="3" type="ORF">GCM10012278_18520</name>
</gene>
<evidence type="ECO:0000313" key="4">
    <source>
        <dbReference type="Proteomes" id="UP000660745"/>
    </source>
</evidence>
<reference evidence="3" key="1">
    <citation type="journal article" date="2014" name="Int. J. Syst. Evol. Microbiol.">
        <title>Complete genome sequence of Corynebacterium casei LMG S-19264T (=DSM 44701T), isolated from a smear-ripened cheese.</title>
        <authorList>
            <consortium name="US DOE Joint Genome Institute (JGI-PGF)"/>
            <person name="Walter F."/>
            <person name="Albersmeier A."/>
            <person name="Kalinowski J."/>
            <person name="Ruckert C."/>
        </authorList>
    </citation>
    <scope>NUCLEOTIDE SEQUENCE</scope>
    <source>
        <strain evidence="3">CGMCC 4.7430</strain>
    </source>
</reference>
<dbReference type="InterPro" id="IPR052900">
    <property type="entry name" value="Phospholipid_Metab_Enz"/>
</dbReference>
<feature type="region of interest" description="Disordered" evidence="1">
    <location>
        <begin position="211"/>
        <end position="258"/>
    </location>
</feature>
<dbReference type="SUPFAM" id="SSF56300">
    <property type="entry name" value="Metallo-dependent phosphatases"/>
    <property type="match status" value="1"/>
</dbReference>
<dbReference type="InterPro" id="IPR029052">
    <property type="entry name" value="Metallo-depent_PP-like"/>
</dbReference>
<evidence type="ECO:0000256" key="1">
    <source>
        <dbReference type="SAM" id="MobiDB-lite"/>
    </source>
</evidence>
<proteinExistence type="predicted"/>
<dbReference type="InterPro" id="IPR038607">
    <property type="entry name" value="PhoD-like_sf"/>
</dbReference>
<organism evidence="3 4">
    <name type="scientific">Nonomuraea glycinis</name>
    <dbReference type="NCBI Taxonomy" id="2047744"/>
    <lineage>
        <taxon>Bacteria</taxon>
        <taxon>Bacillati</taxon>
        <taxon>Actinomycetota</taxon>
        <taxon>Actinomycetes</taxon>
        <taxon>Streptosporangiales</taxon>
        <taxon>Streptosporangiaceae</taxon>
        <taxon>Nonomuraea</taxon>
    </lineage>
</organism>
<sequence length="258" mass="28886">MAGRRAAAFQAYYENLPLRASALPDGPDMQLYRRLAYGDLLDINVLDTRQYRDDQAAGGGLAAPNPGSLDPNRTMMGREQEQWLLDNFERSRVRWQVLANQAPMAETDMDDTEAVSVFMDPWDGYDANRRRMLDGARDRGVDNLVVLTGDRHRHHASDIKADYRDPAAPVLASEFVCTSVTAEGKRSRHGLLLGAVGTRQPAHQVRQLPAGIPAVHGDRGPVEHRFPGAPVRRPARRSGVHPGHVRRRERPPRRPTRQ</sequence>
<feature type="compositionally biased region" description="Basic residues" evidence="1">
    <location>
        <begin position="233"/>
        <end position="258"/>
    </location>
</feature>
<feature type="compositionally biased region" description="Basic and acidic residues" evidence="1">
    <location>
        <begin position="216"/>
        <end position="226"/>
    </location>
</feature>
<comment type="caution">
    <text evidence="3">The sequence shown here is derived from an EMBL/GenBank/DDBJ whole genome shotgun (WGS) entry which is preliminary data.</text>
</comment>
<keyword evidence="4" id="KW-1185">Reference proteome</keyword>
<protein>
    <recommendedName>
        <fullName evidence="2">PhoD-like phosphatase metallophosphatase domain-containing protein</fullName>
    </recommendedName>
</protein>
<dbReference type="InterPro" id="IPR018946">
    <property type="entry name" value="PhoD-like_MPP"/>
</dbReference>
<accession>A0A918A469</accession>
<evidence type="ECO:0000259" key="2">
    <source>
        <dbReference type="Pfam" id="PF09423"/>
    </source>
</evidence>
<dbReference type="PANTHER" id="PTHR43606:SF2">
    <property type="entry name" value="ALKALINE PHOSPHATASE FAMILY PROTEIN (AFU_ORTHOLOGUE AFUA_5G03860)"/>
    <property type="match status" value="1"/>
</dbReference>
<dbReference type="EMBL" id="BMNK01000002">
    <property type="protein sequence ID" value="GGP04163.1"/>
    <property type="molecule type" value="Genomic_DNA"/>
</dbReference>
<name>A0A918A469_9ACTN</name>
<dbReference type="Gene3D" id="3.60.21.70">
    <property type="entry name" value="PhoD-like phosphatase"/>
    <property type="match status" value="1"/>
</dbReference>
<dbReference type="PANTHER" id="PTHR43606">
    <property type="entry name" value="PHOSPHATASE, PUTATIVE (AFU_ORTHOLOGUE AFUA_6G08710)-RELATED"/>
    <property type="match status" value="1"/>
</dbReference>
<dbReference type="Proteomes" id="UP000660745">
    <property type="component" value="Unassembled WGS sequence"/>
</dbReference>
<dbReference type="RefSeq" id="WP_225277719.1">
    <property type="nucleotide sequence ID" value="NZ_BMNK01000002.1"/>
</dbReference>
<reference evidence="3" key="2">
    <citation type="submission" date="2020-09" db="EMBL/GenBank/DDBJ databases">
        <authorList>
            <person name="Sun Q."/>
            <person name="Zhou Y."/>
        </authorList>
    </citation>
    <scope>NUCLEOTIDE SEQUENCE</scope>
    <source>
        <strain evidence="3">CGMCC 4.7430</strain>
    </source>
</reference>
<feature type="domain" description="PhoD-like phosphatase metallophosphatase" evidence="2">
    <location>
        <begin position="3"/>
        <end position="195"/>
    </location>
</feature>